<evidence type="ECO:0000313" key="1">
    <source>
        <dbReference type="EMBL" id="PVD24808.1"/>
    </source>
</evidence>
<dbReference type="Proteomes" id="UP000245119">
    <property type="component" value="Linkage Group LG9"/>
</dbReference>
<dbReference type="AlphaFoldDB" id="A0A2T7NUE3"/>
<accession>A0A2T7NUE3</accession>
<sequence length="105" mass="11407">MAKNASGAAFMNAKKRMEEAILAEESGLELDPDQQEGLFAVQHHHLLSCLEKATVSPPHACLAIDSPRIIDSVLRQTSNMSPHATHILISTLHSPPTVSCHMVNM</sequence>
<proteinExistence type="predicted"/>
<evidence type="ECO:0000313" key="2">
    <source>
        <dbReference type="Proteomes" id="UP000245119"/>
    </source>
</evidence>
<name>A0A2T7NUE3_POMCA</name>
<organism evidence="1 2">
    <name type="scientific">Pomacea canaliculata</name>
    <name type="common">Golden apple snail</name>
    <dbReference type="NCBI Taxonomy" id="400727"/>
    <lineage>
        <taxon>Eukaryota</taxon>
        <taxon>Metazoa</taxon>
        <taxon>Spiralia</taxon>
        <taxon>Lophotrochozoa</taxon>
        <taxon>Mollusca</taxon>
        <taxon>Gastropoda</taxon>
        <taxon>Caenogastropoda</taxon>
        <taxon>Architaenioglossa</taxon>
        <taxon>Ampullarioidea</taxon>
        <taxon>Ampullariidae</taxon>
        <taxon>Pomacea</taxon>
    </lineage>
</organism>
<comment type="caution">
    <text evidence="1">The sequence shown here is derived from an EMBL/GenBank/DDBJ whole genome shotgun (WGS) entry which is preliminary data.</text>
</comment>
<gene>
    <name evidence="1" type="ORF">C0Q70_15294</name>
</gene>
<dbReference type="STRING" id="400727.A0A2T7NUE3"/>
<dbReference type="OrthoDB" id="433309at2759"/>
<keyword evidence="2" id="KW-1185">Reference proteome</keyword>
<dbReference type="EMBL" id="PZQS01000009">
    <property type="protein sequence ID" value="PVD24808.1"/>
    <property type="molecule type" value="Genomic_DNA"/>
</dbReference>
<reference evidence="1 2" key="1">
    <citation type="submission" date="2018-04" db="EMBL/GenBank/DDBJ databases">
        <title>The genome of golden apple snail Pomacea canaliculata provides insight into stress tolerance and invasive adaptation.</title>
        <authorList>
            <person name="Liu C."/>
            <person name="Liu B."/>
            <person name="Ren Y."/>
            <person name="Zhang Y."/>
            <person name="Wang H."/>
            <person name="Li S."/>
            <person name="Jiang F."/>
            <person name="Yin L."/>
            <person name="Zhang G."/>
            <person name="Qian W."/>
            <person name="Fan W."/>
        </authorList>
    </citation>
    <scope>NUCLEOTIDE SEQUENCE [LARGE SCALE GENOMIC DNA]</scope>
    <source>
        <strain evidence="1">SZHN2017</strain>
        <tissue evidence="1">Muscle</tissue>
    </source>
</reference>
<protein>
    <submittedName>
        <fullName evidence="1">Uncharacterized protein</fullName>
    </submittedName>
</protein>